<dbReference type="AlphaFoldDB" id="A0AAV5AK46"/>
<keyword evidence="3" id="KW-1185">Reference proteome</keyword>
<feature type="region of interest" description="Disordered" evidence="1">
    <location>
        <begin position="147"/>
        <end position="205"/>
    </location>
</feature>
<protein>
    <submittedName>
        <fullName evidence="2">Uncharacterized protein</fullName>
    </submittedName>
</protein>
<reference evidence="2" key="1">
    <citation type="submission" date="2021-10" db="EMBL/GenBank/DDBJ databases">
        <title>De novo Genome Assembly of Clathrus columnatus (Basidiomycota, Fungi) Using Illumina and Nanopore Sequence Data.</title>
        <authorList>
            <person name="Ogiso-Tanaka E."/>
            <person name="Itagaki H."/>
            <person name="Hosoya T."/>
            <person name="Hosaka K."/>
        </authorList>
    </citation>
    <scope>NUCLEOTIDE SEQUENCE</scope>
    <source>
        <strain evidence="2">MO-923</strain>
    </source>
</reference>
<gene>
    <name evidence="2" type="ORF">Clacol_007743</name>
</gene>
<feature type="compositionally biased region" description="Basic and acidic residues" evidence="1">
    <location>
        <begin position="161"/>
        <end position="173"/>
    </location>
</feature>
<evidence type="ECO:0000256" key="1">
    <source>
        <dbReference type="SAM" id="MobiDB-lite"/>
    </source>
</evidence>
<dbReference type="Proteomes" id="UP001050691">
    <property type="component" value="Unassembled WGS sequence"/>
</dbReference>
<organism evidence="2 3">
    <name type="scientific">Clathrus columnatus</name>
    <dbReference type="NCBI Taxonomy" id="1419009"/>
    <lineage>
        <taxon>Eukaryota</taxon>
        <taxon>Fungi</taxon>
        <taxon>Dikarya</taxon>
        <taxon>Basidiomycota</taxon>
        <taxon>Agaricomycotina</taxon>
        <taxon>Agaricomycetes</taxon>
        <taxon>Phallomycetidae</taxon>
        <taxon>Phallales</taxon>
        <taxon>Clathraceae</taxon>
        <taxon>Clathrus</taxon>
    </lineage>
</organism>
<dbReference type="EMBL" id="BPWL01000008">
    <property type="protein sequence ID" value="GJJ13489.1"/>
    <property type="molecule type" value="Genomic_DNA"/>
</dbReference>
<evidence type="ECO:0000313" key="2">
    <source>
        <dbReference type="EMBL" id="GJJ13489.1"/>
    </source>
</evidence>
<comment type="caution">
    <text evidence="2">The sequence shown here is derived from an EMBL/GenBank/DDBJ whole genome shotgun (WGS) entry which is preliminary data.</text>
</comment>
<feature type="compositionally biased region" description="Polar residues" evidence="1">
    <location>
        <begin position="147"/>
        <end position="160"/>
    </location>
</feature>
<feature type="compositionally biased region" description="Polar residues" evidence="1">
    <location>
        <begin position="178"/>
        <end position="202"/>
    </location>
</feature>
<proteinExistence type="predicted"/>
<accession>A0AAV5AK46</accession>
<evidence type="ECO:0000313" key="3">
    <source>
        <dbReference type="Proteomes" id="UP001050691"/>
    </source>
</evidence>
<feature type="region of interest" description="Disordered" evidence="1">
    <location>
        <begin position="55"/>
        <end position="85"/>
    </location>
</feature>
<name>A0AAV5AK46_9AGAM</name>
<sequence>MANSNYMWDTESNVTTLPEYTSERGSLRSYTSLLIASGDPRYRYSTDALSLGQLPPLPAAAGQNYQPPRQPRPLPSIPLHNQSLTVPSPVLGQEELSGELIQEPVQTPSEEPAEQPIEESIIIEDPIVQVEELTGLNEVETIFTPENISTSLYPPSQESSVMKDSDDPERISLETDPTMPNNGTNDTIVTIEPESNQPSSQLPYRRPYKPRLQKRAVQVGLFSFCPHNTVDLSYLRMKEANVAAA</sequence>